<protein>
    <recommendedName>
        <fullName evidence="12">Threonine dehydratase</fullName>
        <ecNumber evidence="12">4.3.1.19</ecNumber>
    </recommendedName>
    <alternativeName>
        <fullName evidence="12">Threonine deaminase</fullName>
    </alternativeName>
</protein>
<dbReference type="InterPro" id="IPR000634">
    <property type="entry name" value="Ser/Thr_deHydtase_PyrdxlP-BS"/>
</dbReference>
<dbReference type="OMA" id="TRFEYTK"/>
<comment type="cofactor">
    <cofactor evidence="2 12">
        <name>pyridoxal 5'-phosphate</name>
        <dbReference type="ChEBI" id="CHEBI:597326"/>
    </cofactor>
</comment>
<organism evidence="14 15">
    <name type="scientific">Porphyridium purpureum</name>
    <name type="common">Red alga</name>
    <name type="synonym">Porphyridium cruentum</name>
    <dbReference type="NCBI Taxonomy" id="35688"/>
    <lineage>
        <taxon>Eukaryota</taxon>
        <taxon>Rhodophyta</taxon>
        <taxon>Bangiophyceae</taxon>
        <taxon>Porphyridiales</taxon>
        <taxon>Porphyridiaceae</taxon>
        <taxon>Porphyridium</taxon>
    </lineage>
</organism>
<name>A0A5J4Z1I8_PORPP</name>
<dbReference type="GO" id="GO:0030170">
    <property type="term" value="F:pyridoxal phosphate binding"/>
    <property type="evidence" value="ECO:0007669"/>
    <property type="project" value="InterPro"/>
</dbReference>
<comment type="catalytic activity">
    <reaction evidence="1 12">
        <text>L-threonine = 2-oxobutanoate + NH4(+)</text>
        <dbReference type="Rhea" id="RHEA:22108"/>
        <dbReference type="ChEBI" id="CHEBI:16763"/>
        <dbReference type="ChEBI" id="CHEBI:28938"/>
        <dbReference type="ChEBI" id="CHEBI:57926"/>
        <dbReference type="EC" id="4.3.1.19"/>
    </reaction>
</comment>
<dbReference type="CDD" id="cd04907">
    <property type="entry name" value="ACT_ThrD-I_2"/>
    <property type="match status" value="1"/>
</dbReference>
<dbReference type="GO" id="GO:0009097">
    <property type="term" value="P:isoleucine biosynthetic process"/>
    <property type="evidence" value="ECO:0007669"/>
    <property type="project" value="UniProtKB-UniRule"/>
</dbReference>
<dbReference type="Proteomes" id="UP000324585">
    <property type="component" value="Unassembled WGS sequence"/>
</dbReference>
<dbReference type="FunFam" id="3.40.1020.10:FF:000001">
    <property type="entry name" value="L-threonine dehydratase"/>
    <property type="match status" value="1"/>
</dbReference>
<comment type="caution">
    <text evidence="14">The sequence shown here is derived from an EMBL/GenBank/DDBJ whole genome shotgun (WGS) entry which is preliminary data.</text>
</comment>
<dbReference type="Gene3D" id="3.40.50.1100">
    <property type="match status" value="2"/>
</dbReference>
<accession>A0A5J4Z1I8</accession>
<dbReference type="GO" id="GO:0006567">
    <property type="term" value="P:L-threonine catabolic process"/>
    <property type="evidence" value="ECO:0007669"/>
    <property type="project" value="TreeGrafter"/>
</dbReference>
<dbReference type="InterPro" id="IPR001926">
    <property type="entry name" value="TrpB-like_PALP"/>
</dbReference>
<dbReference type="InterPro" id="IPR036052">
    <property type="entry name" value="TrpB-like_PALP_sf"/>
</dbReference>
<comment type="similarity">
    <text evidence="4 12">Belongs to the serine/threonine dehydratase family.</text>
</comment>
<evidence type="ECO:0000256" key="5">
    <source>
        <dbReference type="ARBA" id="ARBA00011881"/>
    </source>
</evidence>
<dbReference type="PANTHER" id="PTHR48078:SF11">
    <property type="entry name" value="THREONINE DEHYDRATASE, MITOCHONDRIAL"/>
    <property type="match status" value="1"/>
</dbReference>
<dbReference type="SUPFAM" id="SSF55021">
    <property type="entry name" value="ACT-like"/>
    <property type="match status" value="2"/>
</dbReference>
<dbReference type="GO" id="GO:0006565">
    <property type="term" value="P:L-serine catabolic process"/>
    <property type="evidence" value="ECO:0007669"/>
    <property type="project" value="TreeGrafter"/>
</dbReference>
<evidence type="ECO:0000256" key="3">
    <source>
        <dbReference type="ARBA" id="ARBA00004810"/>
    </source>
</evidence>
<dbReference type="Gene3D" id="3.40.1020.10">
    <property type="entry name" value="Biosynthetic Threonine Deaminase, Domain 3"/>
    <property type="match status" value="1"/>
</dbReference>
<evidence type="ECO:0000256" key="10">
    <source>
        <dbReference type="ARBA" id="ARBA00023239"/>
    </source>
</evidence>
<keyword evidence="15" id="KW-1185">Reference proteome</keyword>
<dbReference type="PROSITE" id="PS51672">
    <property type="entry name" value="ACT_LIKE"/>
    <property type="match status" value="2"/>
</dbReference>
<feature type="domain" description="ACT-like" evidence="13">
    <location>
        <begin position="417"/>
        <end position="489"/>
    </location>
</feature>
<evidence type="ECO:0000256" key="8">
    <source>
        <dbReference type="ARBA" id="ARBA00022737"/>
    </source>
</evidence>
<dbReference type="NCBIfam" id="NF006674">
    <property type="entry name" value="PRK09224.1"/>
    <property type="match status" value="1"/>
</dbReference>
<feature type="domain" description="ACT-like" evidence="13">
    <location>
        <begin position="514"/>
        <end position="585"/>
    </location>
</feature>
<dbReference type="PANTHER" id="PTHR48078">
    <property type="entry name" value="THREONINE DEHYDRATASE, MITOCHONDRIAL-RELATED"/>
    <property type="match status" value="1"/>
</dbReference>
<evidence type="ECO:0000259" key="13">
    <source>
        <dbReference type="PROSITE" id="PS51672"/>
    </source>
</evidence>
<dbReference type="EMBL" id="VRMN01000001">
    <property type="protein sequence ID" value="KAA8497769.1"/>
    <property type="molecule type" value="Genomic_DNA"/>
</dbReference>
<dbReference type="InterPro" id="IPR001721">
    <property type="entry name" value="TD_ACT-like"/>
</dbReference>
<gene>
    <name evidence="14" type="ORF">FVE85_5354</name>
</gene>
<dbReference type="Pfam" id="PF00291">
    <property type="entry name" value="PALP"/>
    <property type="match status" value="1"/>
</dbReference>
<keyword evidence="11 12" id="KW-0100">Branched-chain amino acid biosynthesis</keyword>
<evidence type="ECO:0000256" key="12">
    <source>
        <dbReference type="RuleBase" id="RU362012"/>
    </source>
</evidence>
<keyword evidence="10 12" id="KW-0456">Lyase</keyword>
<dbReference type="GO" id="GO:0003941">
    <property type="term" value="F:L-serine ammonia-lyase activity"/>
    <property type="evidence" value="ECO:0007669"/>
    <property type="project" value="TreeGrafter"/>
</dbReference>
<sequence>MLCFSFAPGVFGTAQWMERSSGSRSAQKRACANRRRAVVRCVQSPEKGVTATGEAAALKAQEQEQMRQQEGELYCYVPCTPLKNDYLERVLTSKVYDVAIETALEAAPLLSARVGALVLLKREDTQPVFSFKLRGAYNMMASVPKSRIAAGVVAASAGNHAQGVAMAASKLGVHATIVMPLATPQIKVDAVRSRGAEVVLHGDNFDAAKKLALELSEKDGRLFVPPFDHPDIIAGQGTVGTEIVRQSKAWELENKQLKAVFVPVGGGGLIAGVAVVIKRLLPGVRVIGVEAFESDALYQSMQAGKRVKLASVGTFADGTAVIEVGEETWRLCSVLVDEVIRVTNDEICAAMKDVFEDTRSILEPSGALAVAAVKRYAEERGVDEDGAYIAVTSGANTNFDRLRHVSERAEIGEGREAVLAVTIPEKPGSFREMLAALGAGTSVTEFNYRYSGPDKAVVFVAFAVRNKAQIAKKIDSLREAGFGVLDLTQDEMAKLHLRHLVGGRVQGHELDDEVAYRFEFPERPGALMTFLLRMKSDWSISMFHYRNHGADRGRVFVGIRVPLHERDEFQNFVQSLGYPYEDESKNPAYSLFLR</sequence>
<evidence type="ECO:0000256" key="2">
    <source>
        <dbReference type="ARBA" id="ARBA00001933"/>
    </source>
</evidence>
<dbReference type="PROSITE" id="PS00165">
    <property type="entry name" value="DEHYDRATASE_SER_THR"/>
    <property type="match status" value="1"/>
</dbReference>
<comment type="subunit">
    <text evidence="5">Homotetramer.</text>
</comment>
<dbReference type="InterPro" id="IPR038110">
    <property type="entry name" value="TD_ACT-like_sf"/>
</dbReference>
<dbReference type="CDD" id="cd04906">
    <property type="entry name" value="ACT_ThrD-I_1"/>
    <property type="match status" value="1"/>
</dbReference>
<dbReference type="FunFam" id="3.40.50.1100:FF:000008">
    <property type="entry name" value="L-threonine dehydratase"/>
    <property type="match status" value="1"/>
</dbReference>
<dbReference type="EC" id="4.3.1.19" evidence="12"/>
<evidence type="ECO:0000256" key="1">
    <source>
        <dbReference type="ARBA" id="ARBA00001274"/>
    </source>
</evidence>
<proteinExistence type="inferred from homology"/>
<evidence type="ECO:0000313" key="14">
    <source>
        <dbReference type="EMBL" id="KAA8497769.1"/>
    </source>
</evidence>
<keyword evidence="9 12" id="KW-0663">Pyridoxal phosphate</keyword>
<keyword evidence="6 12" id="KW-0028">Amino-acid biosynthesis</keyword>
<dbReference type="Pfam" id="PF00585">
    <property type="entry name" value="Thr_dehydrat_C"/>
    <property type="match status" value="2"/>
</dbReference>
<dbReference type="InterPro" id="IPR045865">
    <property type="entry name" value="ACT-like_dom_sf"/>
</dbReference>
<dbReference type="SUPFAM" id="SSF53686">
    <property type="entry name" value="Tryptophan synthase beta subunit-like PLP-dependent enzymes"/>
    <property type="match status" value="1"/>
</dbReference>
<evidence type="ECO:0000313" key="15">
    <source>
        <dbReference type="Proteomes" id="UP000324585"/>
    </source>
</evidence>
<dbReference type="NCBIfam" id="TIGR01124">
    <property type="entry name" value="ilvA_2Cterm"/>
    <property type="match status" value="1"/>
</dbReference>
<dbReference type="UniPathway" id="UPA00047">
    <property type="reaction ID" value="UER00054"/>
</dbReference>
<dbReference type="GO" id="GO:0004794">
    <property type="term" value="F:threonine deaminase activity"/>
    <property type="evidence" value="ECO:0007669"/>
    <property type="project" value="UniProtKB-UniRule"/>
</dbReference>
<dbReference type="InterPro" id="IPR005787">
    <property type="entry name" value="Thr_deHydtase_biosynth"/>
</dbReference>
<evidence type="ECO:0000256" key="7">
    <source>
        <dbReference type="ARBA" id="ARBA00022624"/>
    </source>
</evidence>
<comment type="pathway">
    <text evidence="3 12">Amino-acid biosynthesis; L-isoleucine biosynthesis; 2-oxobutanoate from L-threonine: step 1/1.</text>
</comment>
<evidence type="ECO:0000256" key="9">
    <source>
        <dbReference type="ARBA" id="ARBA00022898"/>
    </source>
</evidence>
<evidence type="ECO:0000256" key="11">
    <source>
        <dbReference type="ARBA" id="ARBA00023304"/>
    </source>
</evidence>
<dbReference type="OrthoDB" id="4418812at2759"/>
<evidence type="ECO:0000256" key="6">
    <source>
        <dbReference type="ARBA" id="ARBA00022605"/>
    </source>
</evidence>
<dbReference type="CDD" id="cd01562">
    <property type="entry name" value="Thr-dehyd"/>
    <property type="match status" value="1"/>
</dbReference>
<dbReference type="AlphaFoldDB" id="A0A5J4Z1I8"/>
<dbReference type="InterPro" id="IPR050147">
    <property type="entry name" value="Ser/Thr_Dehydratase"/>
</dbReference>
<keyword evidence="7 12" id="KW-0412">Isoleucine biosynthesis</keyword>
<keyword evidence="8" id="KW-0677">Repeat</keyword>
<evidence type="ECO:0000256" key="4">
    <source>
        <dbReference type="ARBA" id="ARBA00010869"/>
    </source>
</evidence>
<reference evidence="15" key="1">
    <citation type="journal article" date="2019" name="Nat. Commun.">
        <title>Expansion of phycobilisome linker gene families in mesophilic red algae.</title>
        <authorList>
            <person name="Lee J."/>
            <person name="Kim D."/>
            <person name="Bhattacharya D."/>
            <person name="Yoon H.S."/>
        </authorList>
    </citation>
    <scope>NUCLEOTIDE SEQUENCE [LARGE SCALE GENOMIC DNA]</scope>
    <source>
        <strain evidence="15">CCMP 1328</strain>
    </source>
</reference>